<keyword evidence="4" id="KW-1185">Reference proteome</keyword>
<dbReference type="OrthoDB" id="3687641at2759"/>
<evidence type="ECO:0000313" key="4">
    <source>
        <dbReference type="Proteomes" id="UP000002058"/>
    </source>
</evidence>
<evidence type="ECO:0000313" key="3">
    <source>
        <dbReference type="EMBL" id="EEP75362.1"/>
    </source>
</evidence>
<feature type="region of interest" description="Disordered" evidence="2">
    <location>
        <begin position="1"/>
        <end position="56"/>
    </location>
</feature>
<dbReference type="HOGENOM" id="CLU_1836610_0_0_1"/>
<gene>
    <name evidence="3" type="ORF">UREG_00208</name>
</gene>
<dbReference type="eggNOG" id="ENOG502SJ2Y">
    <property type="taxonomic scope" value="Eukaryota"/>
</dbReference>
<evidence type="ECO:0000256" key="2">
    <source>
        <dbReference type="SAM" id="MobiDB-lite"/>
    </source>
</evidence>
<evidence type="ECO:0000256" key="1">
    <source>
        <dbReference type="ARBA" id="ARBA00035112"/>
    </source>
</evidence>
<proteinExistence type="inferred from homology"/>
<dbReference type="STRING" id="336963.C4JKX5"/>
<reference evidence="4" key="1">
    <citation type="journal article" date="2009" name="Genome Res.">
        <title>Comparative genomic analyses of the human fungal pathogens Coccidioides and their relatives.</title>
        <authorList>
            <person name="Sharpton T.J."/>
            <person name="Stajich J.E."/>
            <person name="Rounsley S.D."/>
            <person name="Gardner M.J."/>
            <person name="Wortman J.R."/>
            <person name="Jordar V.S."/>
            <person name="Maiti R."/>
            <person name="Kodira C.D."/>
            <person name="Neafsey D.E."/>
            <person name="Zeng Q."/>
            <person name="Hung C.-Y."/>
            <person name="McMahan C."/>
            <person name="Muszewska A."/>
            <person name="Grynberg M."/>
            <person name="Mandel M.A."/>
            <person name="Kellner E.M."/>
            <person name="Barker B.M."/>
            <person name="Galgiani J.N."/>
            <person name="Orbach M.J."/>
            <person name="Kirkland T.N."/>
            <person name="Cole G.T."/>
            <person name="Henn M.R."/>
            <person name="Birren B.W."/>
            <person name="Taylor J.W."/>
        </authorList>
    </citation>
    <scope>NUCLEOTIDE SEQUENCE [LARGE SCALE GENOMIC DNA]</scope>
    <source>
        <strain evidence="4">UAMH 1704</strain>
    </source>
</reference>
<comment type="similarity">
    <text evidence="1">Belongs to the ustYa family.</text>
</comment>
<dbReference type="GO" id="GO:0043386">
    <property type="term" value="P:mycotoxin biosynthetic process"/>
    <property type="evidence" value="ECO:0007669"/>
    <property type="project" value="InterPro"/>
</dbReference>
<dbReference type="VEuPathDB" id="FungiDB:UREG_00208"/>
<name>C4JKX5_UNCRE</name>
<accession>C4JKX5</accession>
<dbReference type="InParanoid" id="C4JKX5"/>
<dbReference type="Proteomes" id="UP000002058">
    <property type="component" value="Unassembled WGS sequence"/>
</dbReference>
<dbReference type="KEGG" id="ure:UREG_00208"/>
<dbReference type="RefSeq" id="XP_002540695.1">
    <property type="nucleotide sequence ID" value="XM_002540649.1"/>
</dbReference>
<protein>
    <submittedName>
        <fullName evidence="3">Uncharacterized protein</fullName>
    </submittedName>
</protein>
<dbReference type="Pfam" id="PF11807">
    <property type="entry name" value="UstYa"/>
    <property type="match status" value="1"/>
</dbReference>
<sequence>MRSSSLEFPVDIESVPIYPPSENCDDEEKDALNRDSLGSREGRCPPAQSAKGFHPVRFDGSLDVQNKYKGAPDDKLDSNWRQLYDVDPFLVSKEALKKIQKTSVKVPSRPGYHLAKLAVFHQLHCLASIISPKQGKRGGV</sequence>
<dbReference type="AlphaFoldDB" id="C4JKX5"/>
<organism evidence="3 4">
    <name type="scientific">Uncinocarpus reesii (strain UAMH 1704)</name>
    <dbReference type="NCBI Taxonomy" id="336963"/>
    <lineage>
        <taxon>Eukaryota</taxon>
        <taxon>Fungi</taxon>
        <taxon>Dikarya</taxon>
        <taxon>Ascomycota</taxon>
        <taxon>Pezizomycotina</taxon>
        <taxon>Eurotiomycetes</taxon>
        <taxon>Eurotiomycetidae</taxon>
        <taxon>Onygenales</taxon>
        <taxon>Onygenaceae</taxon>
        <taxon>Uncinocarpus</taxon>
    </lineage>
</organism>
<dbReference type="GeneID" id="8444858"/>
<dbReference type="EMBL" id="CH476615">
    <property type="protein sequence ID" value="EEP75362.1"/>
    <property type="molecule type" value="Genomic_DNA"/>
</dbReference>
<feature type="compositionally biased region" description="Basic and acidic residues" evidence="2">
    <location>
        <begin position="30"/>
        <end position="43"/>
    </location>
</feature>
<dbReference type="InterPro" id="IPR021765">
    <property type="entry name" value="UstYa-like"/>
</dbReference>